<dbReference type="Proteomes" id="UP000887579">
    <property type="component" value="Unplaced"/>
</dbReference>
<evidence type="ECO:0000313" key="1">
    <source>
        <dbReference type="Proteomes" id="UP000887579"/>
    </source>
</evidence>
<name>A0AC34FMH3_9BILA</name>
<proteinExistence type="predicted"/>
<evidence type="ECO:0000313" key="2">
    <source>
        <dbReference type="WBParaSite" id="ES5_v2.g18578.t1"/>
    </source>
</evidence>
<dbReference type="WBParaSite" id="ES5_v2.g18578.t1">
    <property type="protein sequence ID" value="ES5_v2.g18578.t1"/>
    <property type="gene ID" value="ES5_v2.g18578"/>
</dbReference>
<reference evidence="2" key="1">
    <citation type="submission" date="2022-11" db="UniProtKB">
        <authorList>
            <consortium name="WormBaseParasite"/>
        </authorList>
    </citation>
    <scope>IDENTIFICATION</scope>
</reference>
<organism evidence="1 2">
    <name type="scientific">Panagrolaimus sp. ES5</name>
    <dbReference type="NCBI Taxonomy" id="591445"/>
    <lineage>
        <taxon>Eukaryota</taxon>
        <taxon>Metazoa</taxon>
        <taxon>Ecdysozoa</taxon>
        <taxon>Nematoda</taxon>
        <taxon>Chromadorea</taxon>
        <taxon>Rhabditida</taxon>
        <taxon>Tylenchina</taxon>
        <taxon>Panagrolaimomorpha</taxon>
        <taxon>Panagrolaimoidea</taxon>
        <taxon>Panagrolaimidae</taxon>
        <taxon>Panagrolaimus</taxon>
    </lineage>
</organism>
<accession>A0AC34FMH3</accession>
<sequence length="122" mass="13584">MIYTGSDGNTAEQIADVIGKDKGDEEIINYYSNFIQRHKGDNIDDQKKSSSVDKKVDWKKSDIPTVNSGGASFKIIAANKLFVAKNLHLLGTFCDTMKEKFDGNLQQVDFKEKMDESVEVGS</sequence>
<protein>
    <submittedName>
        <fullName evidence="2">Serpin domain-containing protein</fullName>
    </submittedName>
</protein>